<evidence type="ECO:0000256" key="11">
    <source>
        <dbReference type="ARBA" id="ARBA00023136"/>
    </source>
</evidence>
<dbReference type="SUPFAM" id="SSF81464">
    <property type="entry name" value="Cytochrome c oxidase subunit II-like, transmembrane region"/>
    <property type="match status" value="1"/>
</dbReference>
<evidence type="ECO:0000313" key="18">
    <source>
        <dbReference type="EMBL" id="ONM44988.1"/>
    </source>
</evidence>
<gene>
    <name evidence="18" type="ORF">BXT89_04520</name>
</gene>
<keyword evidence="13" id="KW-0449">Lipoprotein</keyword>
<name>A0A1S8DHT0_9GAMM</name>
<feature type="transmembrane region" description="Helical" evidence="15">
    <location>
        <begin position="86"/>
        <end position="107"/>
    </location>
</feature>
<dbReference type="InterPro" id="IPR045187">
    <property type="entry name" value="CcO_II"/>
</dbReference>
<dbReference type="Pfam" id="PF06481">
    <property type="entry name" value="COX_ARM"/>
    <property type="match status" value="1"/>
</dbReference>
<dbReference type="AlphaFoldDB" id="A0A1S8DHT0"/>
<evidence type="ECO:0000259" key="16">
    <source>
        <dbReference type="PROSITE" id="PS50857"/>
    </source>
</evidence>
<dbReference type="PANTHER" id="PTHR22888:SF18">
    <property type="entry name" value="CYTOCHROME BO(3) UBIQUINOL OXIDASE SUBUNIT 2"/>
    <property type="match status" value="1"/>
</dbReference>
<dbReference type="GO" id="GO:0042773">
    <property type="term" value="P:ATP synthesis coupled electron transport"/>
    <property type="evidence" value="ECO:0007669"/>
    <property type="project" value="TreeGrafter"/>
</dbReference>
<protein>
    <recommendedName>
        <fullName evidence="14">Ubiquinol oxidase subunit 2</fullName>
    </recommendedName>
</protein>
<evidence type="ECO:0000256" key="14">
    <source>
        <dbReference type="PIRNR" id="PIRNR000292"/>
    </source>
</evidence>
<accession>A0A1S8DHT0</accession>
<keyword evidence="4 14" id="KW-1003">Cell membrane</keyword>
<keyword evidence="3 14" id="KW-0813">Transport</keyword>
<dbReference type="GO" id="GO:0004129">
    <property type="term" value="F:cytochrome-c oxidase activity"/>
    <property type="evidence" value="ECO:0007669"/>
    <property type="project" value="UniProtKB-UniRule"/>
</dbReference>
<keyword evidence="9 15" id="KW-1133">Transmembrane helix</keyword>
<dbReference type="InterPro" id="IPR034227">
    <property type="entry name" value="CuRO_UO_II"/>
</dbReference>
<dbReference type="InterPro" id="IPR008972">
    <property type="entry name" value="Cupredoxin"/>
</dbReference>
<keyword evidence="19" id="KW-1185">Reference proteome</keyword>
<feature type="transmembrane region" description="Helical" evidence="15">
    <location>
        <begin position="41"/>
        <end position="66"/>
    </location>
</feature>
<dbReference type="Proteomes" id="UP000242847">
    <property type="component" value="Unassembled WGS sequence"/>
</dbReference>
<evidence type="ECO:0000313" key="19">
    <source>
        <dbReference type="Proteomes" id="UP000242847"/>
    </source>
</evidence>
<dbReference type="EMBL" id="MUBC01000007">
    <property type="protein sequence ID" value="ONM44988.1"/>
    <property type="molecule type" value="Genomic_DNA"/>
</dbReference>
<evidence type="ECO:0000256" key="7">
    <source>
        <dbReference type="ARBA" id="ARBA00022729"/>
    </source>
</evidence>
<dbReference type="SUPFAM" id="SSF49503">
    <property type="entry name" value="Cupredoxins"/>
    <property type="match status" value="1"/>
</dbReference>
<evidence type="ECO:0000256" key="3">
    <source>
        <dbReference type="ARBA" id="ARBA00022448"/>
    </source>
</evidence>
<evidence type="ECO:0000256" key="15">
    <source>
        <dbReference type="SAM" id="Phobius"/>
    </source>
</evidence>
<evidence type="ECO:0000259" key="17">
    <source>
        <dbReference type="PROSITE" id="PS50999"/>
    </source>
</evidence>
<dbReference type="Gene3D" id="1.10.287.90">
    <property type="match status" value="1"/>
</dbReference>
<keyword evidence="12" id="KW-0564">Palmitate</keyword>
<reference evidence="18 19" key="1">
    <citation type="submission" date="2017-01" db="EMBL/GenBank/DDBJ databases">
        <title>Draft genome sequence of Pseudomonas pachastrellae type strain CCUG 46540T from a deep sea.</title>
        <authorList>
            <person name="Gomila M."/>
            <person name="Mulet M."/>
            <person name="Lalucat J."/>
            <person name="Garcia-Valdes E."/>
        </authorList>
    </citation>
    <scope>NUCLEOTIDE SEQUENCE [LARGE SCALE GENOMIC DNA]</scope>
    <source>
        <strain evidence="18 19">CCUG 46540</strain>
    </source>
</reference>
<evidence type="ECO:0000256" key="4">
    <source>
        <dbReference type="ARBA" id="ARBA00022475"/>
    </source>
</evidence>
<evidence type="ECO:0000256" key="6">
    <source>
        <dbReference type="ARBA" id="ARBA00022692"/>
    </source>
</evidence>
<dbReference type="Gene3D" id="2.60.40.420">
    <property type="entry name" value="Cupredoxins - blue copper proteins"/>
    <property type="match status" value="1"/>
</dbReference>
<keyword evidence="10 14" id="KW-0560">Oxidoreductase</keyword>
<evidence type="ECO:0000256" key="10">
    <source>
        <dbReference type="ARBA" id="ARBA00023002"/>
    </source>
</evidence>
<dbReference type="RefSeq" id="WP_083725141.1">
    <property type="nucleotide sequence ID" value="NZ_FOUD01000007.1"/>
</dbReference>
<evidence type="ECO:0000256" key="5">
    <source>
        <dbReference type="ARBA" id="ARBA00022660"/>
    </source>
</evidence>
<dbReference type="PROSITE" id="PS50857">
    <property type="entry name" value="COX2_CUA"/>
    <property type="match status" value="1"/>
</dbReference>
<keyword evidence="11 14" id="KW-0472">Membrane</keyword>
<dbReference type="InterPro" id="IPR010514">
    <property type="entry name" value="COX_ARM"/>
</dbReference>
<dbReference type="InterPro" id="IPR011759">
    <property type="entry name" value="Cyt_c_oxidase_su2_TM_dom"/>
</dbReference>
<comment type="caution">
    <text evidence="18">The sequence shown here is derived from an EMBL/GenBank/DDBJ whole genome shotgun (WGS) entry which is preliminary data.</text>
</comment>
<comment type="subcellular location">
    <subcellularLocation>
        <location evidence="1">Cell membrane</location>
        <topology evidence="1">Multi-pass membrane protein</topology>
    </subcellularLocation>
</comment>
<dbReference type="InterPro" id="IPR006333">
    <property type="entry name" value="Cyt_o_ubiquinol_oxidase_su2"/>
</dbReference>
<dbReference type="STRING" id="254161.SAMN05216256_107148"/>
<keyword evidence="7" id="KW-0732">Signal</keyword>
<evidence type="ECO:0000256" key="13">
    <source>
        <dbReference type="ARBA" id="ARBA00023288"/>
    </source>
</evidence>
<dbReference type="CDD" id="cd04212">
    <property type="entry name" value="CuRO_UO_II"/>
    <property type="match status" value="1"/>
</dbReference>
<evidence type="ECO:0000256" key="8">
    <source>
        <dbReference type="ARBA" id="ARBA00022982"/>
    </source>
</evidence>
<evidence type="ECO:0000256" key="1">
    <source>
        <dbReference type="ARBA" id="ARBA00004651"/>
    </source>
</evidence>
<organism evidence="18 19">
    <name type="scientific">Halopseudomonas pachastrellae</name>
    <dbReference type="NCBI Taxonomy" id="254161"/>
    <lineage>
        <taxon>Bacteria</taxon>
        <taxon>Pseudomonadati</taxon>
        <taxon>Pseudomonadota</taxon>
        <taxon>Gammaproteobacteria</taxon>
        <taxon>Pseudomonadales</taxon>
        <taxon>Pseudomonadaceae</taxon>
        <taxon>Halopseudomonas</taxon>
    </lineage>
</organism>
<dbReference type="PIRSF" id="PIRSF000292">
    <property type="entry name" value="Ubi_od_II"/>
    <property type="match status" value="1"/>
</dbReference>
<dbReference type="InterPro" id="IPR036257">
    <property type="entry name" value="Cyt_c_oxidase_su2_TM_sf"/>
</dbReference>
<dbReference type="PROSITE" id="PS50999">
    <property type="entry name" value="COX2_TM"/>
    <property type="match status" value="1"/>
</dbReference>
<evidence type="ECO:0000256" key="9">
    <source>
        <dbReference type="ARBA" id="ARBA00022989"/>
    </source>
</evidence>
<dbReference type="FunFam" id="1.10.287.90:FF:000002">
    <property type="entry name" value="Ubiquinol oxidase subunit 2"/>
    <property type="match status" value="1"/>
</dbReference>
<dbReference type="InterPro" id="IPR002429">
    <property type="entry name" value="CcO_II-like_C"/>
</dbReference>
<proteinExistence type="inferred from homology"/>
<feature type="domain" description="Cytochrome oxidase subunit II copper A binding" evidence="16">
    <location>
        <begin position="123"/>
        <end position="235"/>
    </location>
</feature>
<keyword evidence="6 15" id="KW-0812">Transmembrane</keyword>
<dbReference type="PANTHER" id="PTHR22888">
    <property type="entry name" value="CYTOCHROME C OXIDASE, SUBUNIT II"/>
    <property type="match status" value="1"/>
</dbReference>
<feature type="domain" description="Cytochrome oxidase subunit II transmembrane region profile" evidence="17">
    <location>
        <begin position="20"/>
        <end position="117"/>
    </location>
</feature>
<dbReference type="GO" id="GO:0009486">
    <property type="term" value="F:cytochrome bo3 ubiquinol oxidase activity"/>
    <property type="evidence" value="ECO:0007669"/>
    <property type="project" value="InterPro"/>
</dbReference>
<dbReference type="Pfam" id="PF00116">
    <property type="entry name" value="COX2"/>
    <property type="match status" value="1"/>
</dbReference>
<comment type="similarity">
    <text evidence="2 14">Belongs to the cytochrome c oxidase subunit 2 family.</text>
</comment>
<evidence type="ECO:0000256" key="12">
    <source>
        <dbReference type="ARBA" id="ARBA00023139"/>
    </source>
</evidence>
<dbReference type="GO" id="GO:0016682">
    <property type="term" value="F:oxidoreductase activity, acting on diphenols and related substances as donors, oxygen as acceptor"/>
    <property type="evidence" value="ECO:0007669"/>
    <property type="project" value="InterPro"/>
</dbReference>
<dbReference type="GO" id="GO:0005886">
    <property type="term" value="C:plasma membrane"/>
    <property type="evidence" value="ECO:0007669"/>
    <property type="project" value="UniProtKB-SubCell"/>
</dbReference>
<dbReference type="NCBIfam" id="TIGR01433">
    <property type="entry name" value="CyoA"/>
    <property type="match status" value="1"/>
</dbReference>
<feature type="transmembrane region" description="Helical" evidence="15">
    <location>
        <begin position="12"/>
        <end position="29"/>
    </location>
</feature>
<dbReference type="PROSITE" id="PS51257">
    <property type="entry name" value="PROKAR_LIPOPROTEIN"/>
    <property type="match status" value="1"/>
</dbReference>
<keyword evidence="5 14" id="KW-0679">Respiratory chain</keyword>
<keyword evidence="8 14" id="KW-0249">Electron transport</keyword>
<evidence type="ECO:0000256" key="2">
    <source>
        <dbReference type="ARBA" id="ARBA00007866"/>
    </source>
</evidence>
<sequence>MNPKQITSLLKRLAWLPLLMLSGCKMVLLDPKGQVGVDEKSLIITATLLMLIVVIPVIVMTLVFAWKYRASNTKATYRPNWSHSTAIELVVWIIPCVIVAILGTITWKTTHELDPYRPLDSDVKPIEVQVVSLDWKWLFIYPEQGIATVNELAFPVDTPVNFKITSQSAMNSFFIPALGSQIYSMAGMQTKLHLIANHEGSYDGFSANLSGEGFSDMKFQAIATDEQGFNNWVSQVKANTDTLDLNSYPTLAAPSKADPVRYYGSVSPTLYDYILMQYHNGGKHAPGHEDHAGHAGHEAHAGAEMAGMPMNAAEETH</sequence>
<dbReference type="GO" id="GO:0005507">
    <property type="term" value="F:copper ion binding"/>
    <property type="evidence" value="ECO:0007669"/>
    <property type="project" value="InterPro"/>
</dbReference>
<dbReference type="OrthoDB" id="9783445at2"/>